<gene>
    <name evidence="2" type="ORF">Trichorick_00040</name>
</gene>
<organism evidence="2 3">
    <name type="scientific">Candidatus Trichorickettsia mobilis</name>
    <dbReference type="NCBI Taxonomy" id="1346319"/>
    <lineage>
        <taxon>Bacteria</taxon>
        <taxon>Pseudomonadati</taxon>
        <taxon>Pseudomonadota</taxon>
        <taxon>Alphaproteobacteria</taxon>
        <taxon>Rickettsiales</taxon>
        <taxon>Rickettsiaceae</taxon>
        <taxon>Rickettsieae</taxon>
        <taxon>Candidatus Trichorickettsia</taxon>
    </lineage>
</organism>
<dbReference type="EMBL" id="CP112932">
    <property type="protein sequence ID" value="WPY00170.1"/>
    <property type="molecule type" value="Genomic_DNA"/>
</dbReference>
<dbReference type="Proteomes" id="UP001326613">
    <property type="component" value="Chromosome"/>
</dbReference>
<sequence>MTQVAMMGVATLELGTYLINTAITAAAAWQLSGGIELDKIAAVFLSSSENEHYNQIILEKRKLEQTQPPQVGKFKDSTISGMPDPDDEEHKVGQRKFNCEKAESPVWRELQNYKKDIKTNGLSGKDRRYYKWDHLHNEIEMYDRNGNPIDA</sequence>
<evidence type="ECO:0000256" key="1">
    <source>
        <dbReference type="SAM" id="MobiDB-lite"/>
    </source>
</evidence>
<proteinExistence type="predicted"/>
<keyword evidence="3" id="KW-1185">Reference proteome</keyword>
<evidence type="ECO:0000313" key="3">
    <source>
        <dbReference type="Proteomes" id="UP001326613"/>
    </source>
</evidence>
<accession>A0ABZ0UQ46</accession>
<dbReference type="RefSeq" id="WP_323738268.1">
    <property type="nucleotide sequence ID" value="NZ_CP112932.1"/>
</dbReference>
<dbReference type="InterPro" id="IPR036725">
    <property type="entry name" value="ColE3_ribonuclease_sf"/>
</dbReference>
<reference evidence="2 3" key="1">
    <citation type="submission" date="2022-10" db="EMBL/GenBank/DDBJ databases">
        <title>Host association and intracellularity evolved multiple times independently in the Rickettsiales.</title>
        <authorList>
            <person name="Castelli M."/>
            <person name="Nardi T."/>
            <person name="Gammuto L."/>
            <person name="Bellinzona G."/>
            <person name="Sabaneyeva E."/>
            <person name="Potekhin A."/>
            <person name="Serra V."/>
            <person name="Petroni G."/>
            <person name="Sassera D."/>
        </authorList>
    </citation>
    <scope>NUCLEOTIDE SEQUENCE [LARGE SCALE GENOMIC DNA]</scope>
    <source>
        <strain evidence="2 3">Kr 154-4</strain>
    </source>
</reference>
<evidence type="ECO:0000313" key="2">
    <source>
        <dbReference type="EMBL" id="WPY00170.1"/>
    </source>
</evidence>
<feature type="region of interest" description="Disordered" evidence="1">
    <location>
        <begin position="67"/>
        <end position="97"/>
    </location>
</feature>
<dbReference type="Gene3D" id="3.10.380.10">
    <property type="entry name" value="Colicin E3-like ribonuclease domain"/>
    <property type="match status" value="1"/>
</dbReference>
<protein>
    <submittedName>
        <fullName evidence="2">Uncharacterized protein</fullName>
    </submittedName>
</protein>
<name>A0ABZ0UQ46_9RICK</name>
<feature type="compositionally biased region" description="Basic and acidic residues" evidence="1">
    <location>
        <begin position="88"/>
        <end position="97"/>
    </location>
</feature>